<feature type="domain" description="RecBCD enzyme subunit RecD N-terminal" evidence="13">
    <location>
        <begin position="19"/>
        <end position="120"/>
    </location>
</feature>
<keyword evidence="9 11" id="KW-0234">DNA repair</keyword>
<dbReference type="Pfam" id="PF21185">
    <property type="entry name" value="RecD_N"/>
    <property type="match status" value="1"/>
</dbReference>
<dbReference type="GO" id="GO:0000724">
    <property type="term" value="P:double-strand break repair via homologous recombination"/>
    <property type="evidence" value="ECO:0007669"/>
    <property type="project" value="UniProtKB-UniRule"/>
</dbReference>
<dbReference type="GO" id="GO:0016887">
    <property type="term" value="F:ATP hydrolysis activity"/>
    <property type="evidence" value="ECO:0007669"/>
    <property type="project" value="RHEA"/>
</dbReference>
<dbReference type="GO" id="GO:0017116">
    <property type="term" value="F:single-stranded DNA helicase activity"/>
    <property type="evidence" value="ECO:0007669"/>
    <property type="project" value="TreeGrafter"/>
</dbReference>
<keyword evidence="7 11" id="KW-0067">ATP-binding</keyword>
<comment type="function">
    <text evidence="11">A helicase/nuclease that prepares dsDNA breaks (DSB) for recombinational DNA repair. Binds to DSBs and unwinds DNA via a highly rapid and processive ATP-dependent bidirectional helicase activity. Unwinds dsDNA until it encounters a Chi (crossover hotspot instigator) sequence from the 3' direction. Cuts ssDNA a few nucleotides 3' to the Chi site. The properties and activities of the enzyme are changed at Chi. The Chi-altered holoenzyme produces a long 3'-ssDNA overhang and facilitates RecA-binding to the ssDNA for homologous DNA recombination and repair. Holoenzyme degrades any linearized DNA that is unable to undergo homologous recombination. In the holoenzyme this subunit has ssDNA-dependent ATPase and 5'-3' helicase activity. When added to pre-assembled RecBC greatly stimulates nuclease activity and augments holoenzyme processivity. Negatively regulates the RecA-loading ability of RecBCD.</text>
</comment>
<dbReference type="GO" id="GO:0043139">
    <property type="term" value="F:5'-3' DNA helicase activity"/>
    <property type="evidence" value="ECO:0007669"/>
    <property type="project" value="UniProtKB-UniRule"/>
</dbReference>
<dbReference type="STRING" id="631362.Thi970DRAFT_03509"/>
<evidence type="ECO:0000256" key="11">
    <source>
        <dbReference type="HAMAP-Rule" id="MF_01487"/>
    </source>
</evidence>
<keyword evidence="10 11" id="KW-0413">Isomerase</keyword>
<dbReference type="EMBL" id="JH603170">
    <property type="protein sequence ID" value="EIC19903.1"/>
    <property type="molecule type" value="Genomic_DNA"/>
</dbReference>
<dbReference type="CDD" id="cd18809">
    <property type="entry name" value="SF1_C_RecD"/>
    <property type="match status" value="1"/>
</dbReference>
<dbReference type="InterPro" id="IPR027785">
    <property type="entry name" value="UvrD-like_helicase_C"/>
</dbReference>
<dbReference type="Proteomes" id="UP000002964">
    <property type="component" value="Unassembled WGS sequence"/>
</dbReference>
<evidence type="ECO:0000313" key="14">
    <source>
        <dbReference type="EMBL" id="EIC19903.1"/>
    </source>
</evidence>
<feature type="binding site" evidence="11">
    <location>
        <begin position="222"/>
        <end position="229"/>
    </location>
    <ligand>
        <name>ATP</name>
        <dbReference type="ChEBI" id="CHEBI:30616"/>
    </ligand>
</feature>
<evidence type="ECO:0000256" key="10">
    <source>
        <dbReference type="ARBA" id="ARBA00023235"/>
    </source>
</evidence>
<dbReference type="GO" id="GO:0008854">
    <property type="term" value="F:exodeoxyribonuclease V activity"/>
    <property type="evidence" value="ECO:0007669"/>
    <property type="project" value="InterPro"/>
</dbReference>
<dbReference type="EC" id="5.6.2.3" evidence="11"/>
<evidence type="ECO:0000256" key="7">
    <source>
        <dbReference type="ARBA" id="ARBA00022840"/>
    </source>
</evidence>
<comment type="similarity">
    <text evidence="11">Belongs to the RecD family.</text>
</comment>
<sequence>MSVSQVDSMLKTFAAWVDAGALRPLDLALTRFLAERGPEQDQAVLLAVALTSERNGHGHVCLDLAAVMANPDAVLGRESEDAGVGAAVRDALRERLEAIGTAADWAECLAASPCVSDRRGADGGQGAGAELGYDDGSNPLVLAGAAHRPLLYLRRYWQYEQRIRHGLDARLRQQCAVDVQALRQQLDALFALAPGETPVADPDWQRVACALAARSAFFIITGGPGTGKTTTVLRLLAVLQSLVAPGQAPLRIALAAPTGKAAARLNESIADQLRKLSVAFPSKDALPTKVTTLHRLLGTIPGSRRFRHHAAQPLPADLVVVDEASMVDVDIMASLLEAMRPDARLILLGDKDQLSSVEAGAVLGDLCQRAAGVHYSPETAAWLEAASGQRIPDAFIDPAGQARDQAIVMLRYSYRFSAEGGIGALAALVNQPDAADTGAAGRLRAVQALFARGQTQDDNRLGAIESIALATPEAATLAELVCSGYGGDDSYLALMQRKAPPAGTEQTRLDAWAGEVLKAQKSFQLLTPLRSGPWGIEGLNECILRRLRAAGLLAGGDDARGLASGQWFPGRPVLVTRNDYGLNLMNGDIGVTLAVPRPANGSDSALASRPMLRVAFPGADGKVRWILPSRLQAVETVFAMTVHKSQGSEFIHTALVLPDRANPVLTRELLYTAITRARHRFTLLYGSEAVLGETLARRVERVSGLGSA</sequence>
<keyword evidence="3 11" id="KW-0227">DNA damage</keyword>
<dbReference type="InterPro" id="IPR027417">
    <property type="entry name" value="P-loop_NTPase"/>
</dbReference>
<evidence type="ECO:0000259" key="13">
    <source>
        <dbReference type="Pfam" id="PF21185"/>
    </source>
</evidence>
<dbReference type="Pfam" id="PF13245">
    <property type="entry name" value="AAA_19"/>
    <property type="match status" value="1"/>
</dbReference>
<dbReference type="CDD" id="cd17933">
    <property type="entry name" value="DEXSc_RecD-like"/>
    <property type="match status" value="1"/>
</dbReference>
<dbReference type="HOGENOM" id="CLU_007524_1_2_6"/>
<dbReference type="NCBIfam" id="TIGR01447">
    <property type="entry name" value="recD"/>
    <property type="match status" value="1"/>
</dbReference>
<organism evidence="14 15">
    <name type="scientific">Thiorhodovibrio frisius</name>
    <dbReference type="NCBI Taxonomy" id="631362"/>
    <lineage>
        <taxon>Bacteria</taxon>
        <taxon>Pseudomonadati</taxon>
        <taxon>Pseudomonadota</taxon>
        <taxon>Gammaproteobacteria</taxon>
        <taxon>Chromatiales</taxon>
        <taxon>Chromatiaceae</taxon>
        <taxon>Thiorhodovibrio</taxon>
    </lineage>
</organism>
<evidence type="ECO:0000256" key="9">
    <source>
        <dbReference type="ARBA" id="ARBA00023204"/>
    </source>
</evidence>
<dbReference type="Gene3D" id="1.10.10.1020">
    <property type="entry name" value="RecBCD complex, subunit RecD, N-terminal domain"/>
    <property type="match status" value="1"/>
</dbReference>
<keyword evidence="6 11" id="KW-0269">Exonuclease</keyword>
<dbReference type="Gene3D" id="3.40.50.300">
    <property type="entry name" value="P-loop containing nucleotide triphosphate hydrolases"/>
    <property type="match status" value="3"/>
</dbReference>
<proteinExistence type="inferred from homology"/>
<keyword evidence="8 11" id="KW-0238">DNA-binding</keyword>
<evidence type="ECO:0000256" key="1">
    <source>
        <dbReference type="ARBA" id="ARBA00022722"/>
    </source>
</evidence>
<feature type="domain" description="UvrD-like helicase C-terminal" evidence="12">
    <location>
        <begin position="637"/>
        <end position="683"/>
    </location>
</feature>
<dbReference type="GO" id="GO:0005524">
    <property type="term" value="F:ATP binding"/>
    <property type="evidence" value="ECO:0007669"/>
    <property type="project" value="UniProtKB-UniRule"/>
</dbReference>
<dbReference type="InterPro" id="IPR006344">
    <property type="entry name" value="RecD"/>
</dbReference>
<keyword evidence="4 11" id="KW-0378">Hydrolase</keyword>
<dbReference type="PANTHER" id="PTHR43788:SF6">
    <property type="entry name" value="DNA HELICASE B"/>
    <property type="match status" value="1"/>
</dbReference>
<reference evidence="14 15" key="2">
    <citation type="submission" date="2011-11" db="EMBL/GenBank/DDBJ databases">
        <authorList>
            <consortium name="US DOE Joint Genome Institute"/>
            <person name="Lucas S."/>
            <person name="Han J."/>
            <person name="Lapidus A."/>
            <person name="Cheng J.-F."/>
            <person name="Goodwin L."/>
            <person name="Pitluck S."/>
            <person name="Peters L."/>
            <person name="Ovchinnikova G."/>
            <person name="Zhang X."/>
            <person name="Detter J.C."/>
            <person name="Han C."/>
            <person name="Tapia R."/>
            <person name="Land M."/>
            <person name="Hauser L."/>
            <person name="Kyrpides N."/>
            <person name="Ivanova N."/>
            <person name="Pagani I."/>
            <person name="Vogl K."/>
            <person name="Liu Z."/>
            <person name="Overmann J."/>
            <person name="Frigaard N.-U."/>
            <person name="Bryant D."/>
            <person name="Woyke T."/>
        </authorList>
    </citation>
    <scope>NUCLEOTIDE SEQUENCE [LARGE SCALE GENOMIC DNA]</scope>
    <source>
        <strain evidence="14 15">970</strain>
    </source>
</reference>
<dbReference type="InterPro" id="IPR049550">
    <property type="entry name" value="RecD_N"/>
</dbReference>
<dbReference type="AlphaFoldDB" id="H8Z7Q0"/>
<dbReference type="PANTHER" id="PTHR43788">
    <property type="entry name" value="DNA2/NAM7 HELICASE FAMILY MEMBER"/>
    <property type="match status" value="1"/>
</dbReference>
<gene>
    <name evidence="11" type="primary">recD</name>
    <name evidence="14" type="ORF">Thi970DRAFT_03509</name>
</gene>
<accession>H8Z7Q0</accession>
<keyword evidence="2 11" id="KW-0547">Nucleotide-binding</keyword>
<dbReference type="OrthoDB" id="9803432at2"/>
<dbReference type="InterPro" id="IPR041851">
    <property type="entry name" value="RecD_N_sf"/>
</dbReference>
<dbReference type="SUPFAM" id="SSF52540">
    <property type="entry name" value="P-loop containing nucleoside triphosphate hydrolases"/>
    <property type="match status" value="2"/>
</dbReference>
<dbReference type="Pfam" id="PF13538">
    <property type="entry name" value="UvrD_C_2"/>
    <property type="match status" value="1"/>
</dbReference>
<evidence type="ECO:0000313" key="15">
    <source>
        <dbReference type="Proteomes" id="UP000002964"/>
    </source>
</evidence>
<evidence type="ECO:0000256" key="2">
    <source>
        <dbReference type="ARBA" id="ARBA00022741"/>
    </source>
</evidence>
<evidence type="ECO:0000256" key="4">
    <source>
        <dbReference type="ARBA" id="ARBA00022801"/>
    </source>
</evidence>
<name>H8Z7Q0_9GAMM</name>
<dbReference type="eggNOG" id="COG0507">
    <property type="taxonomic scope" value="Bacteria"/>
</dbReference>
<evidence type="ECO:0000256" key="6">
    <source>
        <dbReference type="ARBA" id="ARBA00022839"/>
    </source>
</evidence>
<dbReference type="GO" id="GO:0003677">
    <property type="term" value="F:DNA binding"/>
    <property type="evidence" value="ECO:0007669"/>
    <property type="project" value="UniProtKB-UniRule"/>
</dbReference>
<comment type="catalytic activity">
    <reaction evidence="11">
        <text>ATP + H2O = ADP + phosphate + H(+)</text>
        <dbReference type="Rhea" id="RHEA:13065"/>
        <dbReference type="ChEBI" id="CHEBI:15377"/>
        <dbReference type="ChEBI" id="CHEBI:15378"/>
        <dbReference type="ChEBI" id="CHEBI:30616"/>
        <dbReference type="ChEBI" id="CHEBI:43474"/>
        <dbReference type="ChEBI" id="CHEBI:456216"/>
        <dbReference type="EC" id="5.6.2.3"/>
    </reaction>
</comment>
<evidence type="ECO:0000259" key="12">
    <source>
        <dbReference type="Pfam" id="PF13538"/>
    </source>
</evidence>
<dbReference type="GO" id="GO:0009338">
    <property type="term" value="C:exodeoxyribonuclease V complex"/>
    <property type="evidence" value="ECO:0007669"/>
    <property type="project" value="InterPro"/>
</dbReference>
<evidence type="ECO:0000256" key="8">
    <source>
        <dbReference type="ARBA" id="ARBA00023125"/>
    </source>
</evidence>
<comment type="subunit">
    <text evidence="11">Heterotrimer of RecB, RecC and RecD. All subunits contribute to DNA-binding.</text>
</comment>
<evidence type="ECO:0000256" key="3">
    <source>
        <dbReference type="ARBA" id="ARBA00022763"/>
    </source>
</evidence>
<keyword evidence="15" id="KW-1185">Reference proteome</keyword>
<comment type="miscellaneous">
    <text evidence="11">In the RecBCD complex, RecB has a slow 3'-5' helicase, an exonuclease activity and loads RecA onto ssDNA, RecD has a fast 5'-3' helicase activity, while RecC stimulates the ATPase and processivity of the RecB helicase and contributes to recognition of the Chi site.</text>
</comment>
<keyword evidence="1 11" id="KW-0540">Nuclease</keyword>
<dbReference type="HAMAP" id="MF_01487">
    <property type="entry name" value="RecD"/>
    <property type="match status" value="1"/>
</dbReference>
<evidence type="ECO:0000256" key="5">
    <source>
        <dbReference type="ARBA" id="ARBA00022806"/>
    </source>
</evidence>
<keyword evidence="5 11" id="KW-0347">Helicase</keyword>
<protein>
    <recommendedName>
        <fullName evidence="11">RecBCD enzyme subunit RecD</fullName>
        <ecNumber evidence="11">5.6.2.3</ecNumber>
    </recommendedName>
    <alternativeName>
        <fullName evidence="11">DNA 5'-3' helicase subunit RecD</fullName>
    </alternativeName>
    <alternativeName>
        <fullName evidence="11">Exonuclease V subunit RecD</fullName>
        <shortName evidence="11">ExoV subunit RecD</shortName>
    </alternativeName>
    <alternativeName>
        <fullName evidence="11">Helicase/nuclease RecBCD subunit RecD</fullName>
    </alternativeName>
</protein>
<reference evidence="15" key="1">
    <citation type="submission" date="2011-06" db="EMBL/GenBank/DDBJ databases">
        <authorList>
            <consortium name="US DOE Joint Genome Institute (JGI-PGF)"/>
            <person name="Lucas S."/>
            <person name="Han J."/>
            <person name="Lapidus A."/>
            <person name="Cheng J.-F."/>
            <person name="Goodwin L."/>
            <person name="Pitluck S."/>
            <person name="Peters L."/>
            <person name="Land M.L."/>
            <person name="Hauser L."/>
            <person name="Vogl K."/>
            <person name="Liu Z."/>
            <person name="Overmann J."/>
            <person name="Frigaard N.-U."/>
            <person name="Bryant D.A."/>
            <person name="Woyke T.J."/>
        </authorList>
    </citation>
    <scope>NUCLEOTIDE SEQUENCE [LARGE SCALE GENOMIC DNA]</scope>
    <source>
        <strain evidence="15">970</strain>
    </source>
</reference>
<dbReference type="InterPro" id="IPR050534">
    <property type="entry name" value="Coronavir_polyprotein_1ab"/>
</dbReference>